<dbReference type="SUPFAM" id="SSF52309">
    <property type="entry name" value="N-(deoxy)ribosyltransferase-like"/>
    <property type="match status" value="1"/>
</dbReference>
<reference evidence="2" key="1">
    <citation type="submission" date="2016-10" db="EMBL/GenBank/DDBJ databases">
        <authorList>
            <person name="Varghese N."/>
            <person name="Submissions S."/>
        </authorList>
    </citation>
    <scope>NUCLEOTIDE SEQUENCE [LARGE SCALE GENOMIC DNA]</scope>
    <source>
        <strain evidence="2">Nm76</strain>
    </source>
</reference>
<dbReference type="InterPro" id="IPR007710">
    <property type="entry name" value="Nucleoside_deoxyribTrfase"/>
</dbReference>
<protein>
    <submittedName>
        <fullName evidence="1">Nucleoside 2-deoxyribosyltransferase</fullName>
    </submittedName>
</protein>
<evidence type="ECO:0000313" key="2">
    <source>
        <dbReference type="Proteomes" id="UP000198814"/>
    </source>
</evidence>
<dbReference type="OrthoDB" id="5180013at2"/>
<dbReference type="RefSeq" id="WP_090317234.1">
    <property type="nucleotide sequence ID" value="NZ_FNOE01000006.1"/>
</dbReference>
<name>A0A1H8MTZ8_9PROT</name>
<organism evidence="1 2">
    <name type="scientific">Nitrosomonas oligotropha</name>
    <dbReference type="NCBI Taxonomy" id="42354"/>
    <lineage>
        <taxon>Bacteria</taxon>
        <taxon>Pseudomonadati</taxon>
        <taxon>Pseudomonadota</taxon>
        <taxon>Betaproteobacteria</taxon>
        <taxon>Nitrosomonadales</taxon>
        <taxon>Nitrosomonadaceae</taxon>
        <taxon>Nitrosomonas</taxon>
    </lineage>
</organism>
<dbReference type="Proteomes" id="UP000198814">
    <property type="component" value="Unassembled WGS sequence"/>
</dbReference>
<keyword evidence="1" id="KW-0808">Transferase</keyword>
<gene>
    <name evidence="1" type="ORF">SAMN05216333_10625</name>
</gene>
<dbReference type="EMBL" id="FODO01000006">
    <property type="protein sequence ID" value="SEO20892.1"/>
    <property type="molecule type" value="Genomic_DNA"/>
</dbReference>
<dbReference type="STRING" id="42354.SAMN05216333_10625"/>
<evidence type="ECO:0000313" key="1">
    <source>
        <dbReference type="EMBL" id="SEO20892.1"/>
    </source>
</evidence>
<dbReference type="AlphaFoldDB" id="A0A1H8MTZ8"/>
<proteinExistence type="predicted"/>
<sequence>MKPFVFTLMPFDKSYDNIYQLGIKATCEKLETYCERVDEQIYQESIYARIVNQIAKADIVIGDMSDQNPNVFFEIGYANALEKKIIYLTSKSTDIPFDLKHFRHIIYDKNDISQLKQRLEKDLVFYLDNLGKSADELKFGLNLYILGQLLAEEQVTEIFLAKNVDQIPLTIENISGKVIPEESMQISLHGNLKDHFPNLQEPLKRVFVDSKMNVGFSVNNLTPHFNEAHETYILCKIPQTNIDDITLHLSIYTNNGKRNYTINFKVKNA</sequence>
<keyword evidence="2" id="KW-1185">Reference proteome</keyword>
<accession>A0A1H8MTZ8</accession>
<dbReference type="GO" id="GO:0016740">
    <property type="term" value="F:transferase activity"/>
    <property type="evidence" value="ECO:0007669"/>
    <property type="project" value="UniProtKB-KW"/>
</dbReference>
<dbReference type="Pfam" id="PF05014">
    <property type="entry name" value="Nuc_deoxyrib_tr"/>
    <property type="match status" value="1"/>
</dbReference>
<dbReference type="Gene3D" id="3.40.50.450">
    <property type="match status" value="1"/>
</dbReference>